<accession>A0ABS4BK86</accession>
<evidence type="ECO:0000313" key="1">
    <source>
        <dbReference type="EMBL" id="MBP0617173.1"/>
    </source>
</evidence>
<proteinExistence type="predicted"/>
<keyword evidence="2" id="KW-1185">Reference proteome</keyword>
<dbReference type="Proteomes" id="UP000678276">
    <property type="component" value="Unassembled WGS sequence"/>
</dbReference>
<gene>
    <name evidence="1" type="ORF">J6595_16425</name>
</gene>
<dbReference type="EMBL" id="JAGJCF010000014">
    <property type="protein sequence ID" value="MBP0617173.1"/>
    <property type="molecule type" value="Genomic_DNA"/>
</dbReference>
<comment type="caution">
    <text evidence="1">The sequence shown here is derived from an EMBL/GenBank/DDBJ whole genome shotgun (WGS) entry which is preliminary data.</text>
</comment>
<organism evidence="1 2">
    <name type="scientific">Jiella mangrovi</name>
    <dbReference type="NCBI Taxonomy" id="2821407"/>
    <lineage>
        <taxon>Bacteria</taxon>
        <taxon>Pseudomonadati</taxon>
        <taxon>Pseudomonadota</taxon>
        <taxon>Alphaproteobacteria</taxon>
        <taxon>Hyphomicrobiales</taxon>
        <taxon>Aurantimonadaceae</taxon>
        <taxon>Jiella</taxon>
    </lineage>
</organism>
<evidence type="ECO:0000313" key="2">
    <source>
        <dbReference type="Proteomes" id="UP000678276"/>
    </source>
</evidence>
<sequence length="73" mass="7297">MAGIIAVAALVAVPIADRSTTSRFASSGAGIDMMATGSIGAPDREYTIRRSVLQAPGSPPCILFGNGTSRGGC</sequence>
<name>A0ABS4BK86_9HYPH</name>
<reference evidence="1 2" key="1">
    <citation type="submission" date="2021-04" db="EMBL/GenBank/DDBJ databases">
        <title>Whole genome sequence of Jiella sp. KSK16Y-1.</title>
        <authorList>
            <person name="Tuo L."/>
        </authorList>
    </citation>
    <scope>NUCLEOTIDE SEQUENCE [LARGE SCALE GENOMIC DNA]</scope>
    <source>
        <strain evidence="1 2">KSK16Y-1</strain>
    </source>
</reference>
<protein>
    <submittedName>
        <fullName evidence="1">Uncharacterized protein</fullName>
    </submittedName>
</protein>